<sequence>MVKGLEEGGRPFLRLAVYVPDRLPQDGHAGADVPYLWPLIPDYICLPAAAVANTTCQKR</sequence>
<accession>A0A5B7DQY6</accession>
<comment type="caution">
    <text evidence="1">The sequence shown here is derived from an EMBL/GenBank/DDBJ whole genome shotgun (WGS) entry which is preliminary data.</text>
</comment>
<evidence type="ECO:0000313" key="2">
    <source>
        <dbReference type="Proteomes" id="UP000324222"/>
    </source>
</evidence>
<name>A0A5B7DQY6_PORTR</name>
<protein>
    <submittedName>
        <fullName evidence="1">Uncharacterized protein</fullName>
    </submittedName>
</protein>
<dbReference type="EMBL" id="VSRR010001290">
    <property type="protein sequence ID" value="MPC24122.1"/>
    <property type="molecule type" value="Genomic_DNA"/>
</dbReference>
<dbReference type="AlphaFoldDB" id="A0A5B7DQY6"/>
<gene>
    <name evidence="1" type="ORF">E2C01_017194</name>
</gene>
<keyword evidence="2" id="KW-1185">Reference proteome</keyword>
<evidence type="ECO:0000313" key="1">
    <source>
        <dbReference type="EMBL" id="MPC24122.1"/>
    </source>
</evidence>
<reference evidence="1 2" key="1">
    <citation type="submission" date="2019-05" db="EMBL/GenBank/DDBJ databases">
        <title>Another draft genome of Portunus trituberculatus and its Hox gene families provides insights of decapod evolution.</title>
        <authorList>
            <person name="Jeong J.-H."/>
            <person name="Song I."/>
            <person name="Kim S."/>
            <person name="Choi T."/>
            <person name="Kim D."/>
            <person name="Ryu S."/>
            <person name="Kim W."/>
        </authorList>
    </citation>
    <scope>NUCLEOTIDE SEQUENCE [LARGE SCALE GENOMIC DNA]</scope>
    <source>
        <tissue evidence="1">Muscle</tissue>
    </source>
</reference>
<dbReference type="Proteomes" id="UP000324222">
    <property type="component" value="Unassembled WGS sequence"/>
</dbReference>
<proteinExistence type="predicted"/>
<organism evidence="1 2">
    <name type="scientific">Portunus trituberculatus</name>
    <name type="common">Swimming crab</name>
    <name type="synonym">Neptunus trituberculatus</name>
    <dbReference type="NCBI Taxonomy" id="210409"/>
    <lineage>
        <taxon>Eukaryota</taxon>
        <taxon>Metazoa</taxon>
        <taxon>Ecdysozoa</taxon>
        <taxon>Arthropoda</taxon>
        <taxon>Crustacea</taxon>
        <taxon>Multicrustacea</taxon>
        <taxon>Malacostraca</taxon>
        <taxon>Eumalacostraca</taxon>
        <taxon>Eucarida</taxon>
        <taxon>Decapoda</taxon>
        <taxon>Pleocyemata</taxon>
        <taxon>Brachyura</taxon>
        <taxon>Eubrachyura</taxon>
        <taxon>Portunoidea</taxon>
        <taxon>Portunidae</taxon>
        <taxon>Portuninae</taxon>
        <taxon>Portunus</taxon>
    </lineage>
</organism>